<evidence type="ECO:0000313" key="5">
    <source>
        <dbReference type="EMBL" id="CAF4231844.1"/>
    </source>
</evidence>
<evidence type="ECO:0000313" key="2">
    <source>
        <dbReference type="EMBL" id="CAF0838673.1"/>
    </source>
</evidence>
<dbReference type="EMBL" id="CAJNOQ010015197">
    <property type="protein sequence ID" value="CAF1357159.1"/>
    <property type="molecule type" value="Genomic_DNA"/>
</dbReference>
<dbReference type="Proteomes" id="UP000682733">
    <property type="component" value="Unassembled WGS sequence"/>
</dbReference>
<accession>A0A815HVB4</accession>
<evidence type="ECO:0000313" key="6">
    <source>
        <dbReference type="Proteomes" id="UP000663829"/>
    </source>
</evidence>
<sequence>MEDETLNHKKSEFLFQQICNGSIELQIRNETDETSCPKDWPCRIQYTICDKHWDCLNGEDELNCTKISDKPFKTYGCLSSLDKVNNGVIDCLGSTDERQYCVSLYSNELERRYRCWNSTQCINIPKVCDCHKDCLPDGDDELVCPWMRCANPEEISFENIDGMLIAPA</sequence>
<dbReference type="EMBL" id="CAJNOK010001975">
    <property type="protein sequence ID" value="CAF0838673.1"/>
    <property type="molecule type" value="Genomic_DNA"/>
</dbReference>
<evidence type="ECO:0000313" key="4">
    <source>
        <dbReference type="EMBL" id="CAF3623587.1"/>
    </source>
</evidence>
<dbReference type="InterPro" id="IPR036055">
    <property type="entry name" value="LDL_receptor-like_sf"/>
</dbReference>
<dbReference type="Proteomes" id="UP000681722">
    <property type="component" value="Unassembled WGS sequence"/>
</dbReference>
<dbReference type="SUPFAM" id="SSF57424">
    <property type="entry name" value="LDL receptor-like module"/>
    <property type="match status" value="2"/>
</dbReference>
<dbReference type="Proteomes" id="UP000677228">
    <property type="component" value="Unassembled WGS sequence"/>
</dbReference>
<evidence type="ECO:0000313" key="3">
    <source>
        <dbReference type="EMBL" id="CAF1357159.1"/>
    </source>
</evidence>
<dbReference type="PROSITE" id="PS01209">
    <property type="entry name" value="LDLRA_1"/>
    <property type="match status" value="1"/>
</dbReference>
<reference evidence="3" key="1">
    <citation type="submission" date="2021-02" db="EMBL/GenBank/DDBJ databases">
        <authorList>
            <person name="Nowell W R."/>
        </authorList>
    </citation>
    <scope>NUCLEOTIDE SEQUENCE</scope>
</reference>
<comment type="caution">
    <text evidence="3">The sequence shown here is derived from an EMBL/GenBank/DDBJ whole genome shotgun (WGS) entry which is preliminary data.</text>
</comment>
<dbReference type="SMART" id="SM00192">
    <property type="entry name" value="LDLa"/>
    <property type="match status" value="2"/>
</dbReference>
<keyword evidence="6" id="KW-1185">Reference proteome</keyword>
<protein>
    <submittedName>
        <fullName evidence="3">Uncharacterized protein</fullName>
    </submittedName>
</protein>
<dbReference type="EMBL" id="CAJOBC010067618">
    <property type="protein sequence ID" value="CAF4231844.1"/>
    <property type="molecule type" value="Genomic_DNA"/>
</dbReference>
<name>A0A815HVB4_9BILA</name>
<dbReference type="Gene3D" id="4.10.400.10">
    <property type="entry name" value="Low-density Lipoprotein Receptor"/>
    <property type="match status" value="1"/>
</dbReference>
<keyword evidence="1" id="KW-1015">Disulfide bond</keyword>
<proteinExistence type="predicted"/>
<evidence type="ECO:0000256" key="1">
    <source>
        <dbReference type="ARBA" id="ARBA00023157"/>
    </source>
</evidence>
<organism evidence="3 6">
    <name type="scientific">Didymodactylos carnosus</name>
    <dbReference type="NCBI Taxonomy" id="1234261"/>
    <lineage>
        <taxon>Eukaryota</taxon>
        <taxon>Metazoa</taxon>
        <taxon>Spiralia</taxon>
        <taxon>Gnathifera</taxon>
        <taxon>Rotifera</taxon>
        <taxon>Eurotatoria</taxon>
        <taxon>Bdelloidea</taxon>
        <taxon>Philodinida</taxon>
        <taxon>Philodinidae</taxon>
        <taxon>Didymodactylos</taxon>
    </lineage>
</organism>
<dbReference type="OrthoDB" id="10062665at2759"/>
<dbReference type="InterPro" id="IPR002172">
    <property type="entry name" value="LDrepeatLR_classA_rpt"/>
</dbReference>
<dbReference type="Proteomes" id="UP000663829">
    <property type="component" value="Unassembled WGS sequence"/>
</dbReference>
<gene>
    <name evidence="3" type="ORF">GPM918_LOCUS31196</name>
    <name evidence="2" type="ORF">OVA965_LOCUS6528</name>
    <name evidence="5" type="ORF">SRO942_LOCUS31832</name>
    <name evidence="4" type="ORF">TMI583_LOCUS6524</name>
</gene>
<dbReference type="EMBL" id="CAJOBA010001975">
    <property type="protein sequence ID" value="CAF3623587.1"/>
    <property type="molecule type" value="Genomic_DNA"/>
</dbReference>
<dbReference type="AlphaFoldDB" id="A0A815HVB4"/>
<dbReference type="InterPro" id="IPR023415">
    <property type="entry name" value="LDLR_class-A_CS"/>
</dbReference>